<dbReference type="GO" id="GO:0019905">
    <property type="term" value="F:syntaxin binding"/>
    <property type="evidence" value="ECO:0007669"/>
    <property type="project" value="InterPro"/>
</dbReference>
<dbReference type="PANTHER" id="PTHR16127:SF13">
    <property type="entry name" value="GH01188P"/>
    <property type="match status" value="1"/>
</dbReference>
<evidence type="ECO:0000256" key="1">
    <source>
        <dbReference type="ARBA" id="ARBA00009550"/>
    </source>
</evidence>
<evidence type="ECO:0000256" key="3">
    <source>
        <dbReference type="SAM" id="MobiDB-lite"/>
    </source>
</evidence>
<comment type="similarity">
    <text evidence="1">Belongs to the taxilin family.</text>
</comment>
<proteinExistence type="inferred from homology"/>
<evidence type="ECO:0000313" key="4">
    <source>
        <dbReference type="EMBL" id="OAJ44999.1"/>
    </source>
</evidence>
<feature type="coiled-coil region" evidence="2">
    <location>
        <begin position="293"/>
        <end position="369"/>
    </location>
</feature>
<dbReference type="STRING" id="403673.A0A177WY15"/>
<sequence length="373" mass="42938">MDKLVFVSSSELPRPRTLSTQPSTKCSVFETGKKAEASCSSKCITLDSSDGIANQQNDSMDSPTHSTSLDLNLDSAVSAESEKIHKLLLVESSDHDRCQVLFQMYLETFRSNLQKKTECVRLNEQLSKFINKQTADDSPKHTISDSIPKTNDNRSKISDVRLKMVNIGDLTDNTKLDTVLQSSSLVEESNQNKKLDDITHLKEQFKDLLKQYELRERHFLSLSKSRDIEFHLTQAKYEQYRQKAEQEKNKAINLKTQMTTFSKTEAELRNQLSLYIGKFREVESTLNQSNELFQTFRQEIEQMGKKTRKLEKENANIRIKYEAMNKAIVEMAEERKQSNREVQTVMASKTKLESLCRALQEERKALLKKVNST</sequence>
<feature type="compositionally biased region" description="Basic and acidic residues" evidence="3">
    <location>
        <begin position="134"/>
        <end position="143"/>
    </location>
</feature>
<evidence type="ECO:0000256" key="2">
    <source>
        <dbReference type="SAM" id="Coils"/>
    </source>
</evidence>
<reference evidence="4 5" key="2">
    <citation type="submission" date="2016-05" db="EMBL/GenBank/DDBJ databases">
        <title>Lineage-specific infection strategies underlie the spectrum of fungal disease in amphibians.</title>
        <authorList>
            <person name="Cuomo C.A."/>
            <person name="Farrer R.A."/>
            <person name="James T."/>
            <person name="Longcore J."/>
            <person name="Birren B."/>
        </authorList>
    </citation>
    <scope>NUCLEOTIDE SEQUENCE [LARGE SCALE GENOMIC DNA]</scope>
    <source>
        <strain evidence="4 5">JEL423</strain>
    </source>
</reference>
<accession>A0A177WY15</accession>
<dbReference type="OrthoDB" id="425555at2759"/>
<dbReference type="Proteomes" id="UP000077115">
    <property type="component" value="Unassembled WGS sequence"/>
</dbReference>
<dbReference type="InterPro" id="IPR026183">
    <property type="entry name" value="Taxilin_fam"/>
</dbReference>
<feature type="coiled-coil region" evidence="2">
    <location>
        <begin position="195"/>
        <end position="257"/>
    </location>
</feature>
<dbReference type="PANTHER" id="PTHR16127">
    <property type="entry name" value="TAXILIN"/>
    <property type="match status" value="1"/>
</dbReference>
<dbReference type="EMBL" id="DS022314">
    <property type="protein sequence ID" value="OAJ44999.1"/>
    <property type="molecule type" value="Genomic_DNA"/>
</dbReference>
<dbReference type="AlphaFoldDB" id="A0A177WY15"/>
<feature type="region of interest" description="Disordered" evidence="3">
    <location>
        <begin position="133"/>
        <end position="152"/>
    </location>
</feature>
<dbReference type="eggNOG" id="KOG1850">
    <property type="taxonomic scope" value="Eukaryota"/>
</dbReference>
<keyword evidence="2" id="KW-0175">Coiled coil</keyword>
<organism evidence="4 5">
    <name type="scientific">Batrachochytrium dendrobatidis (strain JEL423)</name>
    <dbReference type="NCBI Taxonomy" id="403673"/>
    <lineage>
        <taxon>Eukaryota</taxon>
        <taxon>Fungi</taxon>
        <taxon>Fungi incertae sedis</taxon>
        <taxon>Chytridiomycota</taxon>
        <taxon>Chytridiomycota incertae sedis</taxon>
        <taxon>Chytridiomycetes</taxon>
        <taxon>Rhizophydiales</taxon>
        <taxon>Rhizophydiales incertae sedis</taxon>
        <taxon>Batrachochytrium</taxon>
    </lineage>
</organism>
<dbReference type="VEuPathDB" id="FungiDB:BDEG_28169"/>
<protein>
    <submittedName>
        <fullName evidence="4">Uncharacterized protein</fullName>
    </submittedName>
</protein>
<evidence type="ECO:0000313" key="5">
    <source>
        <dbReference type="Proteomes" id="UP000077115"/>
    </source>
</evidence>
<gene>
    <name evidence="4" type="ORF">BDEG_28169</name>
</gene>
<name>A0A177WY15_BATDL</name>
<reference evidence="4 5" key="1">
    <citation type="submission" date="2006-10" db="EMBL/GenBank/DDBJ databases">
        <title>The Genome Sequence of Batrachochytrium dendrobatidis JEL423.</title>
        <authorList>
            <consortium name="The Broad Institute Genome Sequencing Platform"/>
            <person name="Birren B."/>
            <person name="Lander E."/>
            <person name="Galagan J."/>
            <person name="Cuomo C."/>
            <person name="Devon K."/>
            <person name="Jaffe D."/>
            <person name="Butler J."/>
            <person name="Alvarez P."/>
            <person name="Gnerre S."/>
            <person name="Grabherr M."/>
            <person name="Kleber M."/>
            <person name="Mauceli E."/>
            <person name="Brockman W."/>
            <person name="Young S."/>
            <person name="LaButti K."/>
            <person name="Sykes S."/>
            <person name="DeCaprio D."/>
            <person name="Crawford M."/>
            <person name="Koehrsen M."/>
            <person name="Engels R."/>
            <person name="Montgomery P."/>
            <person name="Pearson M."/>
            <person name="Howarth C."/>
            <person name="Larson L."/>
            <person name="White J."/>
            <person name="O'Leary S."/>
            <person name="Kodira C."/>
            <person name="Zeng Q."/>
            <person name="Yandava C."/>
            <person name="Alvarado L."/>
            <person name="Longcore J."/>
            <person name="James T."/>
        </authorList>
    </citation>
    <scope>NUCLEOTIDE SEQUENCE [LARGE SCALE GENOMIC DNA]</scope>
    <source>
        <strain evidence="4 5">JEL423</strain>
    </source>
</reference>
<dbReference type="Pfam" id="PF09728">
    <property type="entry name" value="Taxilin"/>
    <property type="match status" value="1"/>
</dbReference>